<dbReference type="OrthoDB" id="363185at2759"/>
<dbReference type="InterPro" id="IPR050416">
    <property type="entry name" value="FAD-linked_Oxidoreductase"/>
</dbReference>
<dbReference type="InterPro" id="IPR006094">
    <property type="entry name" value="Oxid_FAD_bind_N"/>
</dbReference>
<dbReference type="GO" id="GO:0019287">
    <property type="term" value="P:isopentenyl diphosphate biosynthetic process, mevalonate pathway"/>
    <property type="evidence" value="ECO:0007669"/>
    <property type="project" value="UniProtKB-UniPathway"/>
</dbReference>
<evidence type="ECO:0000256" key="2">
    <source>
        <dbReference type="ARBA" id="ARBA00022630"/>
    </source>
</evidence>
<dbReference type="Gene3D" id="3.40.50.300">
    <property type="entry name" value="P-loop containing nucleotide triphosphate hydrolases"/>
    <property type="match status" value="1"/>
</dbReference>
<keyword evidence="2" id="KW-0285">Flavoprotein</keyword>
<organism evidence="6 7">
    <name type="scientific">Fusarium austroafricanum</name>
    <dbReference type="NCBI Taxonomy" id="2364996"/>
    <lineage>
        <taxon>Eukaryota</taxon>
        <taxon>Fungi</taxon>
        <taxon>Dikarya</taxon>
        <taxon>Ascomycota</taxon>
        <taxon>Pezizomycotina</taxon>
        <taxon>Sordariomycetes</taxon>
        <taxon>Hypocreomycetidae</taxon>
        <taxon>Hypocreales</taxon>
        <taxon>Nectriaceae</taxon>
        <taxon>Fusarium</taxon>
        <taxon>Fusarium concolor species complex</taxon>
    </lineage>
</organism>
<dbReference type="InterPro" id="IPR029063">
    <property type="entry name" value="SAM-dependent_MTases_sf"/>
</dbReference>
<dbReference type="Gene3D" id="3.40.462.20">
    <property type="match status" value="1"/>
</dbReference>
<name>A0A8H4KL55_9HYPO</name>
<evidence type="ECO:0000313" key="6">
    <source>
        <dbReference type="EMBL" id="KAF4451669.1"/>
    </source>
</evidence>
<dbReference type="EMBL" id="JAADJG010000212">
    <property type="protein sequence ID" value="KAF4451669.1"/>
    <property type="molecule type" value="Genomic_DNA"/>
</dbReference>
<accession>A0A8H4KL55</accession>
<dbReference type="InterPro" id="IPR027417">
    <property type="entry name" value="P-loop_NTPase"/>
</dbReference>
<keyword evidence="3" id="KW-0274">FAD</keyword>
<protein>
    <recommendedName>
        <fullName evidence="5">FAD-binding PCMH-type domain-containing protein</fullName>
    </recommendedName>
</protein>
<dbReference type="PANTHER" id="PTHR42973:SF25">
    <property type="entry name" value="PHOSPHOMEVALONATE KINASE"/>
    <property type="match status" value="1"/>
</dbReference>
<dbReference type="GO" id="GO:0071949">
    <property type="term" value="F:FAD binding"/>
    <property type="evidence" value="ECO:0007669"/>
    <property type="project" value="InterPro"/>
</dbReference>
<evidence type="ECO:0000256" key="1">
    <source>
        <dbReference type="ARBA" id="ARBA00005466"/>
    </source>
</evidence>
<dbReference type="Gene3D" id="3.40.50.150">
    <property type="entry name" value="Vaccinia Virus protein VP39"/>
    <property type="match status" value="1"/>
</dbReference>
<proteinExistence type="inferred from homology"/>
<dbReference type="InterPro" id="IPR016166">
    <property type="entry name" value="FAD-bd_PCMH"/>
</dbReference>
<feature type="domain" description="FAD-binding PCMH-type" evidence="5">
    <location>
        <begin position="305"/>
        <end position="497"/>
    </location>
</feature>
<evidence type="ECO:0000259" key="5">
    <source>
        <dbReference type="PROSITE" id="PS51387"/>
    </source>
</evidence>
<dbReference type="SUPFAM" id="SSF56176">
    <property type="entry name" value="FAD-binding/transporter-associated domain-like"/>
    <property type="match status" value="1"/>
</dbReference>
<dbReference type="Pfam" id="PF04275">
    <property type="entry name" value="P-mevalo_kinase"/>
    <property type="match status" value="1"/>
</dbReference>
<evidence type="ECO:0000256" key="4">
    <source>
        <dbReference type="ARBA" id="ARBA00023002"/>
    </source>
</evidence>
<dbReference type="GO" id="GO:0016491">
    <property type="term" value="F:oxidoreductase activity"/>
    <property type="evidence" value="ECO:0007669"/>
    <property type="project" value="UniProtKB-KW"/>
</dbReference>
<gene>
    <name evidence="6" type="ORF">F53441_5348</name>
</gene>
<dbReference type="AlphaFoldDB" id="A0A8H4KL55"/>
<dbReference type="Proteomes" id="UP000605986">
    <property type="component" value="Unassembled WGS sequence"/>
</dbReference>
<dbReference type="Gene3D" id="3.30.465.10">
    <property type="match status" value="1"/>
</dbReference>
<dbReference type="Pfam" id="PF01565">
    <property type="entry name" value="FAD_binding_4"/>
    <property type="match status" value="1"/>
</dbReference>
<dbReference type="PANTHER" id="PTHR42973">
    <property type="entry name" value="BINDING OXIDOREDUCTASE, PUTATIVE (AFU_ORTHOLOGUE AFUA_1G17690)-RELATED"/>
    <property type="match status" value="1"/>
</dbReference>
<dbReference type="InterPro" id="IPR005919">
    <property type="entry name" value="Pmev_kin_anim"/>
</dbReference>
<keyword evidence="4" id="KW-0560">Oxidoreductase</keyword>
<reference evidence="6" key="1">
    <citation type="submission" date="2020-01" db="EMBL/GenBank/DDBJ databases">
        <title>Identification and distribution of gene clusters putatively required for synthesis of sphingolipid metabolism inhibitors in phylogenetically diverse species of the filamentous fungus Fusarium.</title>
        <authorList>
            <person name="Kim H.-S."/>
            <person name="Busman M."/>
            <person name="Brown D.W."/>
            <person name="Divon H."/>
            <person name="Uhlig S."/>
            <person name="Proctor R.H."/>
        </authorList>
    </citation>
    <scope>NUCLEOTIDE SEQUENCE</scope>
    <source>
        <strain evidence="6">NRRL 53441</strain>
    </source>
</reference>
<comment type="similarity">
    <text evidence="1">Belongs to the oxygen-dependent FAD-linked oxidoreductase family.</text>
</comment>
<dbReference type="InterPro" id="IPR016169">
    <property type="entry name" value="FAD-bd_PCMH_sub2"/>
</dbReference>
<sequence>MTTLDSLKTNLRNKARAISSGPKQSLSHAQYSAGFDVFAQGLKTTTYESFIMPQLKHLFESYIKISVLEIGPGPKSVLGALPHHSKCKIERYVAFEPNDLFAESLEKWLSPSSATESPLPCLKHSPIIHRTPFTPEYDQTTSSRINHDDRFDIILFCHSMYGMTPKSRFMERALEMLSECPDDGIAVVFHRDGDLFFDGLVCHQQVSFPGGVVQVATDDETLDRFASFMAGFTFQDSEADKTVRSIWRKQCREFGRREQAHPGHLLFSAPNIMVTFTKHATALPELKAQIPFASRERKIKSHQARFYHPAAIVRPTKVEHIQQCVRWALKYKASLTVIGGSHSGQCLQSNVVSIDMSAFDKIHTAIAKRKDEEPSSSPTSMVVVESGCNAGDVVRETMAVGTTVPLGARPSVGSGLWLQGGVGHLARLHGLSCDAIVGAVLVSVASGQAVYVGSVPSQYRPAGAVRPKHEADLLWALKGAGTNFGIVVSVVFRTFPAPMYSVWNWNMPLEDSSDALLKLRDFNQVAEALPRTCSADVYLYSDNGNIQLGITLIQCSTLRLPSQLSESINSMLGPEDSFKIVDGVGLFDTEMYICGMHGGHGGGKTSSFKRCLFLKHIGAANVARILIEAIETRPSPSCYLHLLHGAGAVSDVADDDTAFGCRDWDFACVITAVWPRDQSVPGSSQAAIQWVYNVAGSLLPNSRGVYGADLGPDPRDTSLAAKAFGRNGQRLARLKVELDPHNVLAYACPVPKLPKKQKLIILVTGESGVGKDYCADIWVPMLAGSTNQHYKVHRASISDTTKREYAAASGADLNRLLKDRAYKEQHRPALTAFFEHQMQQQPLLAKKHFLNLVSDSAEADVVVITGMRDGAPLATLSHLVPNDRLLDIRVIANEDLRQTRLEHQCGGSYRHNNQDWEDVNRGENGNWSQSNSMTLDYCPSFVVANEVAGNDVIKRFADMNLLPFLH</sequence>
<dbReference type="UniPathway" id="UPA00057">
    <property type="reaction ID" value="UER00099"/>
</dbReference>
<dbReference type="GO" id="GO:0004631">
    <property type="term" value="F:phosphomevalonate kinase activity"/>
    <property type="evidence" value="ECO:0007669"/>
    <property type="project" value="InterPro"/>
</dbReference>
<dbReference type="GO" id="GO:0006695">
    <property type="term" value="P:cholesterol biosynthetic process"/>
    <property type="evidence" value="ECO:0007669"/>
    <property type="project" value="InterPro"/>
</dbReference>
<dbReference type="PROSITE" id="PS51387">
    <property type="entry name" value="FAD_PCMH"/>
    <property type="match status" value="1"/>
</dbReference>
<dbReference type="GO" id="GO:0005737">
    <property type="term" value="C:cytoplasm"/>
    <property type="evidence" value="ECO:0007669"/>
    <property type="project" value="InterPro"/>
</dbReference>
<comment type="caution">
    <text evidence="6">The sequence shown here is derived from an EMBL/GenBank/DDBJ whole genome shotgun (WGS) entry which is preliminary data.</text>
</comment>
<dbReference type="InterPro" id="IPR036318">
    <property type="entry name" value="FAD-bd_PCMH-like_sf"/>
</dbReference>
<evidence type="ECO:0000256" key="3">
    <source>
        <dbReference type="ARBA" id="ARBA00022827"/>
    </source>
</evidence>
<keyword evidence="7" id="KW-1185">Reference proteome</keyword>
<evidence type="ECO:0000313" key="7">
    <source>
        <dbReference type="Proteomes" id="UP000605986"/>
    </source>
</evidence>